<feature type="transmembrane region" description="Helical" evidence="6">
    <location>
        <begin position="20"/>
        <end position="40"/>
    </location>
</feature>
<proteinExistence type="predicted"/>
<sequence length="302" mass="32665">MGKGGADTSFEAAKWSTLAVTFLTTIIGAALIGLGVYGLINPLGSAWVPNTLPILSIVAGSIVLLVSLVGFFAAVAEFRSYLYFYFGILLVLVIAQYLIGILALTNRGEVIEQTLDSRWQDLYDHKPRYIRDVEENYACCGLHNTTDRAWPKTYSINVTNEACLQNPDFGYTQSCLGPVMEEWDDRQTKFGIGLLVLATLQFLGLIPTYYLASRLPTASDRDAYLREEHRRLLESHPQGVVPPGPGAYGTGSYVGSGRPNSYGVNEDGAAAGVNSRKNPQHPVGGSAGSYHAPSGRPGSRVV</sequence>
<keyword evidence="3 6" id="KW-1133">Transmembrane helix</keyword>
<keyword evidence="2 6" id="KW-0812">Transmembrane</keyword>
<dbReference type="Pfam" id="PF00335">
    <property type="entry name" value="Tetraspanin"/>
    <property type="match status" value="1"/>
</dbReference>
<accession>A0AAD5SBZ9</accession>
<dbReference type="SUPFAM" id="SSF48652">
    <property type="entry name" value="Tetraspanin"/>
    <property type="match status" value="1"/>
</dbReference>
<dbReference type="Proteomes" id="UP001212841">
    <property type="component" value="Unassembled WGS sequence"/>
</dbReference>
<protein>
    <submittedName>
        <fullName evidence="7">Leukocyte surface antigen cd53</fullName>
    </submittedName>
</protein>
<dbReference type="PRINTS" id="PR00259">
    <property type="entry name" value="TMFOUR"/>
</dbReference>
<evidence type="ECO:0000256" key="4">
    <source>
        <dbReference type="ARBA" id="ARBA00023136"/>
    </source>
</evidence>
<reference evidence="7" key="1">
    <citation type="submission" date="2020-05" db="EMBL/GenBank/DDBJ databases">
        <title>Phylogenomic resolution of chytrid fungi.</title>
        <authorList>
            <person name="Stajich J.E."/>
            <person name="Amses K."/>
            <person name="Simmons R."/>
            <person name="Seto K."/>
            <person name="Myers J."/>
            <person name="Bonds A."/>
            <person name="Quandt C.A."/>
            <person name="Barry K."/>
            <person name="Liu P."/>
            <person name="Grigoriev I."/>
            <person name="Longcore J.E."/>
            <person name="James T.Y."/>
        </authorList>
    </citation>
    <scope>NUCLEOTIDE SEQUENCE</scope>
    <source>
        <strain evidence="7">JEL0318</strain>
    </source>
</reference>
<organism evidence="7 8">
    <name type="scientific">Rhizophlyctis rosea</name>
    <dbReference type="NCBI Taxonomy" id="64517"/>
    <lineage>
        <taxon>Eukaryota</taxon>
        <taxon>Fungi</taxon>
        <taxon>Fungi incertae sedis</taxon>
        <taxon>Chytridiomycota</taxon>
        <taxon>Chytridiomycota incertae sedis</taxon>
        <taxon>Chytridiomycetes</taxon>
        <taxon>Rhizophlyctidales</taxon>
        <taxon>Rhizophlyctidaceae</taxon>
        <taxon>Rhizophlyctis</taxon>
    </lineage>
</organism>
<evidence type="ECO:0000313" key="7">
    <source>
        <dbReference type="EMBL" id="KAJ3050249.1"/>
    </source>
</evidence>
<evidence type="ECO:0000256" key="6">
    <source>
        <dbReference type="SAM" id="Phobius"/>
    </source>
</evidence>
<feature type="region of interest" description="Disordered" evidence="5">
    <location>
        <begin position="236"/>
        <end position="302"/>
    </location>
</feature>
<dbReference type="AlphaFoldDB" id="A0AAD5SBZ9"/>
<name>A0AAD5SBZ9_9FUNG</name>
<gene>
    <name evidence="7" type="primary">CD53</name>
    <name evidence="7" type="ORF">HK097_008782</name>
</gene>
<keyword evidence="8" id="KW-1185">Reference proteome</keyword>
<dbReference type="InterPro" id="IPR018499">
    <property type="entry name" value="Tetraspanin/Peripherin"/>
</dbReference>
<feature type="transmembrane region" description="Helical" evidence="6">
    <location>
        <begin position="190"/>
        <end position="212"/>
    </location>
</feature>
<dbReference type="PANTHER" id="PTHR19282">
    <property type="entry name" value="TETRASPANIN"/>
    <property type="match status" value="1"/>
</dbReference>
<comment type="caution">
    <text evidence="7">The sequence shown here is derived from an EMBL/GenBank/DDBJ whole genome shotgun (WGS) entry which is preliminary data.</text>
</comment>
<comment type="subcellular location">
    <subcellularLocation>
        <location evidence="1">Membrane</location>
        <topology evidence="1">Multi-pass membrane protein</topology>
    </subcellularLocation>
</comment>
<dbReference type="EMBL" id="JADGJD010000537">
    <property type="protein sequence ID" value="KAJ3050249.1"/>
    <property type="molecule type" value="Genomic_DNA"/>
</dbReference>
<dbReference type="InterPro" id="IPR008952">
    <property type="entry name" value="Tetraspanin_EC2_sf"/>
</dbReference>
<evidence type="ECO:0000313" key="8">
    <source>
        <dbReference type="Proteomes" id="UP001212841"/>
    </source>
</evidence>
<evidence type="ECO:0000256" key="1">
    <source>
        <dbReference type="ARBA" id="ARBA00004141"/>
    </source>
</evidence>
<feature type="transmembrane region" description="Helical" evidence="6">
    <location>
        <begin position="52"/>
        <end position="76"/>
    </location>
</feature>
<dbReference type="GO" id="GO:0016020">
    <property type="term" value="C:membrane"/>
    <property type="evidence" value="ECO:0007669"/>
    <property type="project" value="UniProtKB-SubCell"/>
</dbReference>
<evidence type="ECO:0000256" key="2">
    <source>
        <dbReference type="ARBA" id="ARBA00022692"/>
    </source>
</evidence>
<feature type="transmembrane region" description="Helical" evidence="6">
    <location>
        <begin position="82"/>
        <end position="104"/>
    </location>
</feature>
<evidence type="ECO:0000256" key="3">
    <source>
        <dbReference type="ARBA" id="ARBA00022989"/>
    </source>
</evidence>
<evidence type="ECO:0000256" key="5">
    <source>
        <dbReference type="SAM" id="MobiDB-lite"/>
    </source>
</evidence>
<keyword evidence="4 6" id="KW-0472">Membrane</keyword>